<evidence type="ECO:0000313" key="2">
    <source>
        <dbReference type="Proteomes" id="UP000831701"/>
    </source>
</evidence>
<proteinExistence type="predicted"/>
<keyword evidence="2" id="KW-1185">Reference proteome</keyword>
<name>A0ACB8VHN7_9TELE</name>
<reference evidence="1" key="1">
    <citation type="submission" date="2022-04" db="EMBL/GenBank/DDBJ databases">
        <title>Jade perch genome.</title>
        <authorList>
            <person name="Chao B."/>
        </authorList>
    </citation>
    <scope>NUCLEOTIDE SEQUENCE</scope>
    <source>
        <strain evidence="1">CB-2022</strain>
    </source>
</reference>
<dbReference type="Proteomes" id="UP000831701">
    <property type="component" value="Chromosome 21"/>
</dbReference>
<accession>A0ACB8VHN7</accession>
<evidence type="ECO:0000313" key="1">
    <source>
        <dbReference type="EMBL" id="KAI3355098.1"/>
    </source>
</evidence>
<protein>
    <submittedName>
        <fullName evidence="1">Uncharacterized protein</fullName>
    </submittedName>
</protein>
<sequence length="2142" mass="244849">MAGETQLLELRRHYHCAAYNCAIAVISCSFNEAKFYQGFLFSEKPEKNQFILENLIDVRRTYNFPIEVEVPLERKKKYVMIRKEVSEENGEAPVYLSSQSYMADSSLSEEMSQFDFSTGVQSFSLSSQNPEGGHRRTVAKRETEETNPSQDAMVDLEMDELNQHECMATMTALIGHMQRNNITPKIEQGNVPSELPPWMKFLHTKLANPATPLNIRLFISKLVINTDEVFRPYAKHWLGPLLQVVVSGNNGGEGIHFMVVDIVVTVLSWTSLASPKGNPRDEVLANRLLEFLMKHSFHSKRPVFRHNLEIIRTLVECWKDCLHVPYSLIYERFCGTDPNSKDNSVGLQLLGIILANNLPGYDASCEIEYDRYIQSLTNNVSFVRYKDVYAAAAEIIGLVLKNMADRDNHHQELLNLAASKITNLKKKEMDDKFIICLNKVSKHFPPFMDRFVNHVFTLLPKMYGILKTHCLECVLSRADVIPDIFLQLKTKGFTQMMGHRDDARQRVCLDIVHKIIAHLTPVELQELLEAVTAFVSHPSPVCRERMYDILMWIQDNYSDAESMADNTSVAVLNAAKETLLQGLSEENQGLQLYVRNFWSQEKRLPTATLERMLTVLNSLYSCQIERHFLSLATNLLLEMTSQSPDFKRNMFEYPLSECTFQDYVIDSNWRFRNTVMTPMFVETQSSQAPESLAASQSGAMKGKLRATQTSLEFSQTQTGGRRTAYNWLTGSSVDTLAEYTLGSESLSSLLVFDKKAARQTAARRPVGEGFGLKRLTASTDEVDSRTRAENEQRNNILRLRRRFLKDQEKVSLNYAQKEIRQQKQKKEDKADQRLRKEAQVTLYRSYRVGDFPDIQISYSSLITPLQALAQRDPILAKQLFSSLFAGILQEMETDKPRGESERIKRELRCNMNTFLSKSTLCFPPFIACVQDMCYQNKELQHLDPVAISSTCLVSLQQPSGILLLEEGLLHAGGPDEPPSKRSRGRKEILPDTNKWIHLAKLYRSLEDYDVVRGIFGGKVGTKSITCAALQAEANSDFAEAVKLYNEALNTEDWRDGEPTESEKDFWEIAALEAYNHLTEWKSLQYCSTVDIDESSPPDLDKMWSEPFYQEMYLQHMIRSMLKQLQLGETDQSLLSFIDKAMKVEERKKLLESHYSQELSLLYILQEDYDRAKYYTNHAMQLFIENYSSVDTLMTQSRLITLQSVQALTEIQDFLLFIKGEVSVSSLRWLIRMWTERYPDAKVDPMNLWDDIITSRCFFLDKIREKLRGHAPTDNMEVDSAEDPGGDIDTLVNDCKFNMKLRMADSAWKQNNFPVATKLLKELHKEGSQNKQTAPAALEDVQADCQSATAKVFRYQKILQGTSFHILATAVSRSPSVLGTLEAGKAERVAKLSGAAWPNENPKNVEVGLQLQALKLLCDATRKADEELQSYTQDCVENSSITETYMALANFCDKILREEEQSETESQFPNLLALPVHVVESMLKALKMNSEESRLKFPRLLQIIEAYPSETLDLMTKEMMSVPCWMLIGWISQMVALLDKPEAVAVQRCIEQIAESYPQALIYSLMISSESYQFEDSARGHKQKEFVNRLRSRLDRGGAVKKFVDALQELTNPEMLFRDWWDGVKNELEKPGFDKKRMGDMYDEMHSSLMDPLTDGHGAFRKRFIQKFAKEAEKLLGPKGTKLFEKRKDKIFLRKVEELSASMRGWVEKEPGNLKEYSPWLSGFKADSFSNELEIPGQYDGRSKPLPEYHAKITGFDERVRKGDDLHSPSQTPRHPWGCGDERDHPFLVKGGEDLRQDQRIEQLFGVMNILLSHDPACAHRGLQLRTYQVIPITTRIGLIEWMENTCTLKDFLNSTMTDKEQQKADRYSYFSFARTAKRADTVSNFAKVLQLWPSDLLKRAFLKMCNSPEAFLSLRSHFTSSHALLCVSHWILGIGDRHRSNFMINMETGGMIGIDFGHAFGSATQFLPVPELMPFRLTQQFVNLMQPLKESGLIQSVMVHSLRAYRAEPDLLLNTMDVFVKEPSLDWKNFELKQLKKGGTWTKEVNTKEINWYPLQKVNFARRKLEGANPAAITSEELKLGFEKDSAFPGMQSVALGTEEHNIRARLPAAGLSVENQVDCLLDQAMDPNVLGRVWVGWEPWV</sequence>
<dbReference type="EMBL" id="CM041551">
    <property type="protein sequence ID" value="KAI3355098.1"/>
    <property type="molecule type" value="Genomic_DNA"/>
</dbReference>
<comment type="caution">
    <text evidence="1">The sequence shown here is derived from an EMBL/GenBank/DDBJ whole genome shotgun (WGS) entry which is preliminary data.</text>
</comment>
<organism evidence="1 2">
    <name type="scientific">Scortum barcoo</name>
    <name type="common">barcoo grunter</name>
    <dbReference type="NCBI Taxonomy" id="214431"/>
    <lineage>
        <taxon>Eukaryota</taxon>
        <taxon>Metazoa</taxon>
        <taxon>Chordata</taxon>
        <taxon>Craniata</taxon>
        <taxon>Vertebrata</taxon>
        <taxon>Euteleostomi</taxon>
        <taxon>Actinopterygii</taxon>
        <taxon>Neopterygii</taxon>
        <taxon>Teleostei</taxon>
        <taxon>Neoteleostei</taxon>
        <taxon>Acanthomorphata</taxon>
        <taxon>Eupercaria</taxon>
        <taxon>Centrarchiformes</taxon>
        <taxon>Terapontoidei</taxon>
        <taxon>Terapontidae</taxon>
        <taxon>Scortum</taxon>
    </lineage>
</organism>
<gene>
    <name evidence="1" type="ORF">L3Q82_017966</name>
</gene>